<sequence length="221" mass="24701">MTVTGIDHASLIVVDDVYADFERARAAALSRAFTPRTDSAFAYRTAPAPRWMEEEAIGRIREVLGPGSRAELIANHLHMSTAMDWKVNLHRGARIHIDEARWAGVLYLNTAEQCRGGTSLYAHRRTGVRHFSELRGRPDAQEILADGGDITRWQELLSLAMVPNRLVLFDPGQFHQAQEYFGDSKATARLIHNFFFRHVPAHFDPGRGKSATDRAPADGSP</sequence>
<evidence type="ECO:0000313" key="1">
    <source>
        <dbReference type="EMBL" id="MCL3994452.1"/>
    </source>
</evidence>
<dbReference type="RefSeq" id="WP_249459299.1">
    <property type="nucleotide sequence ID" value="NZ_JAMCCK010000018.1"/>
</dbReference>
<dbReference type="EMBL" id="JAMCCK010000018">
    <property type="protein sequence ID" value="MCL3994452.1"/>
    <property type="molecule type" value="Genomic_DNA"/>
</dbReference>
<comment type="caution">
    <text evidence="1">The sequence shown here is derived from an EMBL/GenBank/DDBJ whole genome shotgun (WGS) entry which is preliminary data.</text>
</comment>
<protein>
    <submittedName>
        <fullName evidence="1">DUF6445 family protein</fullName>
    </submittedName>
</protein>
<proteinExistence type="predicted"/>
<dbReference type="Pfam" id="PF20043">
    <property type="entry name" value="DUF6445"/>
    <property type="match status" value="1"/>
</dbReference>
<dbReference type="Proteomes" id="UP001202052">
    <property type="component" value="Unassembled WGS sequence"/>
</dbReference>
<keyword evidence="2" id="KW-1185">Reference proteome</keyword>
<organism evidence="1 2">
    <name type="scientific">Streptomyces lavenduligriseus</name>
    <dbReference type="NCBI Taxonomy" id="67315"/>
    <lineage>
        <taxon>Bacteria</taxon>
        <taxon>Bacillati</taxon>
        <taxon>Actinomycetota</taxon>
        <taxon>Actinomycetes</taxon>
        <taxon>Kitasatosporales</taxon>
        <taxon>Streptomycetaceae</taxon>
        <taxon>Streptomyces</taxon>
    </lineage>
</organism>
<dbReference type="InterPro" id="IPR045617">
    <property type="entry name" value="DUF6445"/>
</dbReference>
<evidence type="ECO:0000313" key="2">
    <source>
        <dbReference type="Proteomes" id="UP001202052"/>
    </source>
</evidence>
<gene>
    <name evidence="1" type="ORF">M4438_13120</name>
</gene>
<reference evidence="1 2" key="1">
    <citation type="submission" date="2022-05" db="EMBL/GenBank/DDBJ databases">
        <title>Genome Resource of Streptomyces lavenduligriseus GA1-1, a Strain with Broad-Spectrum Antifungal Activity against Phytopathogenic Fungi.</title>
        <authorList>
            <person name="Qi D."/>
        </authorList>
    </citation>
    <scope>NUCLEOTIDE SEQUENCE [LARGE SCALE GENOMIC DNA]</scope>
    <source>
        <strain evidence="1 2">GA1-1</strain>
    </source>
</reference>
<accession>A0ABT0NSN3</accession>
<name>A0ABT0NSN3_9ACTN</name>